<gene>
    <name evidence="1" type="ORF">FANTH_10184</name>
</gene>
<name>A0A8H4Z2T3_9HYPO</name>
<protein>
    <submittedName>
        <fullName evidence="1">Uncharacterized protein</fullName>
    </submittedName>
</protein>
<dbReference type="AlphaFoldDB" id="A0A8H4Z2T3"/>
<accession>A0A8H4Z2T3</accession>
<evidence type="ECO:0000313" key="1">
    <source>
        <dbReference type="EMBL" id="KAF5238856.1"/>
    </source>
</evidence>
<proteinExistence type="predicted"/>
<dbReference type="Proteomes" id="UP000573603">
    <property type="component" value="Unassembled WGS sequence"/>
</dbReference>
<reference evidence="1 2" key="1">
    <citation type="journal article" date="2020" name="BMC Genomics">
        <title>Correction to: Identification and distribution of gene clusters required for synthesis of sphingolipid metabolism inhibitors in diverse species of the filamentous fungus Fusarium.</title>
        <authorList>
            <person name="Kim H.S."/>
            <person name="Lohmar J.M."/>
            <person name="Busman M."/>
            <person name="Brown D.W."/>
            <person name="Naumann T.A."/>
            <person name="Divon H.H."/>
            <person name="Lysoe E."/>
            <person name="Uhlig S."/>
            <person name="Proctor R.H."/>
        </authorList>
    </citation>
    <scope>NUCLEOTIDE SEQUENCE [LARGE SCALE GENOMIC DNA]</scope>
    <source>
        <strain evidence="1 2">NRRL 25214</strain>
    </source>
</reference>
<comment type="caution">
    <text evidence="1">The sequence shown here is derived from an EMBL/GenBank/DDBJ whole genome shotgun (WGS) entry which is preliminary data.</text>
</comment>
<sequence length="182" mass="20592">MPEQKYATAQPLIKKIADWAASRPLSRIHAHKGGWEGYAQVELAIYLEDQLGGNVAREEVVYEDVKDADKDETRADIVYTPFGGSPYIIELKCESLLQDWSNDSFANRILSDMIKCDTEYTARAVEYKNTPALAIGICVHEPSINDAIEIFENSAFGYIKTTYWTRAYDAENGPMVFFTVFE</sequence>
<keyword evidence="2" id="KW-1185">Reference proteome</keyword>
<organism evidence="1 2">
    <name type="scientific">Fusarium anthophilum</name>
    <dbReference type="NCBI Taxonomy" id="48485"/>
    <lineage>
        <taxon>Eukaryota</taxon>
        <taxon>Fungi</taxon>
        <taxon>Dikarya</taxon>
        <taxon>Ascomycota</taxon>
        <taxon>Pezizomycotina</taxon>
        <taxon>Sordariomycetes</taxon>
        <taxon>Hypocreomycetidae</taxon>
        <taxon>Hypocreales</taxon>
        <taxon>Nectriaceae</taxon>
        <taxon>Fusarium</taxon>
        <taxon>Fusarium fujikuroi species complex</taxon>
    </lineage>
</organism>
<dbReference type="EMBL" id="JABEVY010000282">
    <property type="protein sequence ID" value="KAF5238856.1"/>
    <property type="molecule type" value="Genomic_DNA"/>
</dbReference>
<evidence type="ECO:0000313" key="2">
    <source>
        <dbReference type="Proteomes" id="UP000573603"/>
    </source>
</evidence>